<reference evidence="2" key="2">
    <citation type="journal article" date="2021" name="PeerJ">
        <title>Extensive microbial diversity within the chicken gut microbiome revealed by metagenomics and culture.</title>
        <authorList>
            <person name="Gilroy R."/>
            <person name="Ravi A."/>
            <person name="Getino M."/>
            <person name="Pursley I."/>
            <person name="Horton D.L."/>
            <person name="Alikhan N.F."/>
            <person name="Baker D."/>
            <person name="Gharbi K."/>
            <person name="Hall N."/>
            <person name="Watson M."/>
            <person name="Adriaenssens E.M."/>
            <person name="Foster-Nyarko E."/>
            <person name="Jarju S."/>
            <person name="Secka A."/>
            <person name="Antonio M."/>
            <person name="Oren A."/>
            <person name="Chaudhuri R.R."/>
            <person name="La Ragione R."/>
            <person name="Hildebrand F."/>
            <person name="Pallen M.J."/>
        </authorList>
    </citation>
    <scope>NUCLEOTIDE SEQUENCE</scope>
    <source>
        <strain evidence="2">20514</strain>
    </source>
</reference>
<evidence type="ECO:0000259" key="1">
    <source>
        <dbReference type="Pfam" id="PF03432"/>
    </source>
</evidence>
<name>A0A9D9EPX5_9BACT</name>
<comment type="caution">
    <text evidence="2">The sequence shown here is derived from an EMBL/GenBank/DDBJ whole genome shotgun (WGS) entry which is preliminary data.</text>
</comment>
<reference evidence="2" key="1">
    <citation type="submission" date="2020-10" db="EMBL/GenBank/DDBJ databases">
        <authorList>
            <person name="Gilroy R."/>
        </authorList>
    </citation>
    <scope>NUCLEOTIDE SEQUENCE</scope>
    <source>
        <strain evidence="2">20514</strain>
    </source>
</reference>
<dbReference type="Proteomes" id="UP000810252">
    <property type="component" value="Unassembled WGS sequence"/>
</dbReference>
<dbReference type="InterPro" id="IPR005094">
    <property type="entry name" value="Endonuclease_MobA/VirD2"/>
</dbReference>
<dbReference type="EMBL" id="JADIMQ010000107">
    <property type="protein sequence ID" value="MBO8449094.1"/>
    <property type="molecule type" value="Genomic_DNA"/>
</dbReference>
<evidence type="ECO:0000313" key="3">
    <source>
        <dbReference type="Proteomes" id="UP000810252"/>
    </source>
</evidence>
<gene>
    <name evidence="2" type="ORF">IAC29_07485</name>
</gene>
<protein>
    <recommendedName>
        <fullName evidence="1">MobA/VirD2-like nuclease domain-containing protein</fullName>
    </recommendedName>
</protein>
<sequence>MAGGHGHGAGGQDHTAPEYMIVEIHRSGPAMAGTLRYNMDKVRRGVASVLCTANMDMRGIDGIVPTFEIRERGMLRDIRHLSFQMSVNPSPDDSITECDIPHFVAELMNGLGYGRQPWVVFRHDDIGRTHYHVVSIRADENGRKIPDYFEKRKCDRLVEGLAGRYRYTKGIPVSGRKVCGQTVPVFDQGTGNVIGAISRCIEHSLSYRFTTERQFSEILRAHGVRVQEGLDRRSMDARLSFQGLDASGKPCTASVSDAHFGYDVYGRILERMRHSMEQDLSAERHGLRVLLAETLRSSAGPAEVTAALGRHHVDVAVYRDSTGTPRGATLIDHRSMCAFRCSEVSRTLASSLLASFSACGGGEGGAHDRGLEARGHVPDCGEGASDSLKSWLAAVLYTGQAGNGTGQQEIIPRKRKKRKR</sequence>
<organism evidence="2 3">
    <name type="scientific">Candidatus Cryptobacteroides merdigallinarum</name>
    <dbReference type="NCBI Taxonomy" id="2840770"/>
    <lineage>
        <taxon>Bacteria</taxon>
        <taxon>Pseudomonadati</taxon>
        <taxon>Bacteroidota</taxon>
        <taxon>Bacteroidia</taxon>
        <taxon>Bacteroidales</taxon>
        <taxon>Candidatus Cryptobacteroides</taxon>
    </lineage>
</organism>
<feature type="domain" description="MobA/VirD2-like nuclease" evidence="1">
    <location>
        <begin position="37"/>
        <end position="165"/>
    </location>
</feature>
<proteinExistence type="predicted"/>
<dbReference type="Pfam" id="PF03432">
    <property type="entry name" value="Relaxase"/>
    <property type="match status" value="1"/>
</dbReference>
<accession>A0A9D9EPX5</accession>
<evidence type="ECO:0000313" key="2">
    <source>
        <dbReference type="EMBL" id="MBO8449094.1"/>
    </source>
</evidence>
<dbReference type="AlphaFoldDB" id="A0A9D9EPX5"/>